<dbReference type="Proteomes" id="UP001165663">
    <property type="component" value="Unassembled WGS sequence"/>
</dbReference>
<dbReference type="InterPro" id="IPR025460">
    <property type="entry name" value="DUF4280"/>
</dbReference>
<gene>
    <name evidence="1" type="ORF">SRL2020028_27950</name>
</gene>
<sequence length="122" mass="12065">MCDMGVAPSILTVTPGPPHVASAPVPGIQLATVTDVLPLTNIPTFGMCNSPTNPAVIAATAAKAGAFTPAPCVPATADPWTPPQAAAVCGDPVFDEMATCQCAWAGTIAVVNPGQTTVATVP</sequence>
<dbReference type="AlphaFoldDB" id="A0AA37V5P5"/>
<protein>
    <recommendedName>
        <fullName evidence="3">DUF4280 domain-containing protein</fullName>
    </recommendedName>
</protein>
<comment type="caution">
    <text evidence="1">The sequence shown here is derived from an EMBL/GenBank/DDBJ whole genome shotgun (WGS) entry which is preliminary data.</text>
</comment>
<proteinExistence type="predicted"/>
<organism evidence="1 2">
    <name type="scientific">Mycobacterium kiyosense</name>
    <dbReference type="NCBI Taxonomy" id="2871094"/>
    <lineage>
        <taxon>Bacteria</taxon>
        <taxon>Bacillati</taxon>
        <taxon>Actinomycetota</taxon>
        <taxon>Actinomycetes</taxon>
        <taxon>Mycobacteriales</taxon>
        <taxon>Mycobacteriaceae</taxon>
        <taxon>Mycobacterium</taxon>
    </lineage>
</organism>
<evidence type="ECO:0008006" key="3">
    <source>
        <dbReference type="Google" id="ProtNLM"/>
    </source>
</evidence>
<evidence type="ECO:0000313" key="2">
    <source>
        <dbReference type="Proteomes" id="UP001165663"/>
    </source>
</evidence>
<dbReference type="EMBL" id="BRXE01000028">
    <property type="protein sequence ID" value="GLB83539.1"/>
    <property type="molecule type" value="Genomic_DNA"/>
</dbReference>
<evidence type="ECO:0000313" key="1">
    <source>
        <dbReference type="EMBL" id="GLB83539.1"/>
    </source>
</evidence>
<reference evidence="1" key="1">
    <citation type="submission" date="2022-07" db="EMBL/GenBank/DDBJ databases">
        <title>Mycobacterium kiyosense sp. nov., scotochromogenic slow-glowing species isolated from respiratory specimens.</title>
        <authorList>
            <person name="Fukano H."/>
            <person name="Kazumi Y."/>
            <person name="Sakagami N."/>
            <person name="Ato M."/>
            <person name="Mitarai S."/>
            <person name="Hoshino Y."/>
        </authorList>
    </citation>
    <scope>NUCLEOTIDE SEQUENCE</scope>
    <source>
        <strain evidence="1">SRL2020-028</strain>
    </source>
</reference>
<name>A0AA37V5P5_9MYCO</name>
<dbReference type="Pfam" id="PF14107">
    <property type="entry name" value="DUF4280"/>
    <property type="match status" value="1"/>
</dbReference>
<accession>A0AA37V5P5</accession>